<keyword evidence="1" id="KW-0175">Coiled coil</keyword>
<feature type="transmembrane region" description="Helical" evidence="2">
    <location>
        <begin position="28"/>
        <end position="50"/>
    </location>
</feature>
<protein>
    <submittedName>
        <fullName evidence="4">Histidine kinase</fullName>
    </submittedName>
</protein>
<dbReference type="Gene3D" id="3.30.565.10">
    <property type="entry name" value="Histidine kinase-like ATPase, C-terminal domain"/>
    <property type="match status" value="1"/>
</dbReference>
<keyword evidence="2" id="KW-0472">Membrane</keyword>
<feature type="transmembrane region" description="Helical" evidence="2">
    <location>
        <begin position="128"/>
        <end position="150"/>
    </location>
</feature>
<sequence>MTTKHLFTDTHPVANAIPFSGSAFSREVVILAASFALALFIVSSIVWGLAGFDPVGTAPGKLVAIVGDAALAAIITLVLWRLRNRPLGMKAIVACVLSLAAAPISGLIDWGLHIFFVWPEPAPFNPEYFAQVVIFTTSELFGWSCLYLALQYNAQVRESERRLAALREEALHAQMRALQYQVNPHFLFNTLNSIAGLVEEGQMMPARDMVLGLAGFLRRTLALDPMSDTRLADEVDLQLAYLKIEETRFSDRMTVEMEMADNVGDALVPSLILQPLVENAIKHGIARTPGPAVLIIGAAQADSETLVVWIENSVPGEDHDEKAGMGLGLANVRKRLETRFGSSAQCIVGKGSGPGRVRVKIRMPFRT</sequence>
<dbReference type="SUPFAM" id="SSF55874">
    <property type="entry name" value="ATPase domain of HSP90 chaperone/DNA topoisomerase II/histidine kinase"/>
    <property type="match status" value="1"/>
</dbReference>
<dbReference type="InterPro" id="IPR010559">
    <property type="entry name" value="Sig_transdc_His_kin_internal"/>
</dbReference>
<evidence type="ECO:0000313" key="5">
    <source>
        <dbReference type="Proteomes" id="UP001174932"/>
    </source>
</evidence>
<dbReference type="InterPro" id="IPR036890">
    <property type="entry name" value="HATPase_C_sf"/>
</dbReference>
<reference evidence="4" key="1">
    <citation type="journal article" date="2015" name="Int. J. Syst. Evol. Microbiol.">
        <title>Rhizobium alvei sp. nov., isolated from a freshwater river.</title>
        <authorList>
            <person name="Sheu S.Y."/>
            <person name="Huang H.W."/>
            <person name="Young C.C."/>
            <person name="Chen W.M."/>
        </authorList>
    </citation>
    <scope>NUCLEOTIDE SEQUENCE</scope>
    <source>
        <strain evidence="4">TNR-22</strain>
    </source>
</reference>
<evidence type="ECO:0000259" key="3">
    <source>
        <dbReference type="Pfam" id="PF06580"/>
    </source>
</evidence>
<name>A0ABT8YNU9_9HYPH</name>
<keyword evidence="5" id="KW-1185">Reference proteome</keyword>
<keyword evidence="2" id="KW-1133">Transmembrane helix</keyword>
<proteinExistence type="predicted"/>
<feature type="transmembrane region" description="Helical" evidence="2">
    <location>
        <begin position="92"/>
        <end position="116"/>
    </location>
</feature>
<evidence type="ECO:0000256" key="2">
    <source>
        <dbReference type="SAM" id="Phobius"/>
    </source>
</evidence>
<dbReference type="Pfam" id="PF06580">
    <property type="entry name" value="His_kinase"/>
    <property type="match status" value="1"/>
</dbReference>
<keyword evidence="2" id="KW-0812">Transmembrane</keyword>
<comment type="caution">
    <text evidence="4">The sequence shown here is derived from an EMBL/GenBank/DDBJ whole genome shotgun (WGS) entry which is preliminary data.</text>
</comment>
<feature type="coiled-coil region" evidence="1">
    <location>
        <begin position="149"/>
        <end position="176"/>
    </location>
</feature>
<dbReference type="Proteomes" id="UP001174932">
    <property type="component" value="Unassembled WGS sequence"/>
</dbReference>
<evidence type="ECO:0000256" key="1">
    <source>
        <dbReference type="SAM" id="Coils"/>
    </source>
</evidence>
<dbReference type="RefSeq" id="WP_304377282.1">
    <property type="nucleotide sequence ID" value="NZ_JAUOZU010000010.1"/>
</dbReference>
<dbReference type="PANTHER" id="PTHR34220">
    <property type="entry name" value="SENSOR HISTIDINE KINASE YPDA"/>
    <property type="match status" value="1"/>
</dbReference>
<feature type="domain" description="Signal transduction histidine kinase internal region" evidence="3">
    <location>
        <begin position="173"/>
        <end position="252"/>
    </location>
</feature>
<dbReference type="PANTHER" id="PTHR34220:SF7">
    <property type="entry name" value="SENSOR HISTIDINE KINASE YPDA"/>
    <property type="match status" value="1"/>
</dbReference>
<evidence type="ECO:0000313" key="4">
    <source>
        <dbReference type="EMBL" id="MDO6965358.1"/>
    </source>
</evidence>
<dbReference type="InterPro" id="IPR050640">
    <property type="entry name" value="Bact_2-comp_sensor_kinase"/>
</dbReference>
<accession>A0ABT8YNU9</accession>
<dbReference type="GO" id="GO:0016301">
    <property type="term" value="F:kinase activity"/>
    <property type="evidence" value="ECO:0007669"/>
    <property type="project" value="UniProtKB-KW"/>
</dbReference>
<dbReference type="EMBL" id="JAUOZU010000010">
    <property type="protein sequence ID" value="MDO6965358.1"/>
    <property type="molecule type" value="Genomic_DNA"/>
</dbReference>
<organism evidence="4 5">
    <name type="scientific">Rhizobium alvei</name>
    <dbReference type="NCBI Taxonomy" id="1132659"/>
    <lineage>
        <taxon>Bacteria</taxon>
        <taxon>Pseudomonadati</taxon>
        <taxon>Pseudomonadota</taxon>
        <taxon>Alphaproteobacteria</taxon>
        <taxon>Hyphomicrobiales</taxon>
        <taxon>Rhizobiaceae</taxon>
        <taxon>Rhizobium/Agrobacterium group</taxon>
        <taxon>Rhizobium</taxon>
    </lineage>
</organism>
<feature type="transmembrane region" description="Helical" evidence="2">
    <location>
        <begin position="62"/>
        <end position="80"/>
    </location>
</feature>
<keyword evidence="4" id="KW-0808">Transferase</keyword>
<keyword evidence="4" id="KW-0418">Kinase</keyword>
<reference evidence="4" key="2">
    <citation type="submission" date="2023-07" db="EMBL/GenBank/DDBJ databases">
        <authorList>
            <person name="Shen H."/>
        </authorList>
    </citation>
    <scope>NUCLEOTIDE SEQUENCE</scope>
    <source>
        <strain evidence="4">TNR-22</strain>
    </source>
</reference>
<gene>
    <name evidence="4" type="ORF">Q4481_15435</name>
</gene>